<dbReference type="GO" id="GO:0006357">
    <property type="term" value="P:regulation of transcription by RNA polymerase II"/>
    <property type="evidence" value="ECO:0007669"/>
    <property type="project" value="TreeGrafter"/>
</dbReference>
<dbReference type="GO" id="GO:0005634">
    <property type="term" value="C:nucleus"/>
    <property type="evidence" value="ECO:0007669"/>
    <property type="project" value="TreeGrafter"/>
</dbReference>
<dbReference type="GO" id="GO:0030968">
    <property type="term" value="P:endoplasmic reticulum unfolded protein response"/>
    <property type="evidence" value="ECO:0007669"/>
    <property type="project" value="TreeGrafter"/>
</dbReference>
<dbReference type="GO" id="GO:0008654">
    <property type="term" value="P:phospholipid biosynthetic process"/>
    <property type="evidence" value="ECO:0007669"/>
    <property type="project" value="TreeGrafter"/>
</dbReference>
<dbReference type="GO" id="GO:0005783">
    <property type="term" value="C:endoplasmic reticulum"/>
    <property type="evidence" value="ECO:0007669"/>
    <property type="project" value="TreeGrafter"/>
</dbReference>
<dbReference type="PANTHER" id="PTHR38406">
    <property type="entry name" value="TRANSCRIPTIONAL REPRESSOR OPI1"/>
    <property type="match status" value="1"/>
</dbReference>
<name>A0A2T9XXM8_9FUNG</name>
<organism evidence="2 3">
    <name type="scientific">Furculomyces boomerangus</name>
    <dbReference type="NCBI Taxonomy" id="61424"/>
    <lineage>
        <taxon>Eukaryota</taxon>
        <taxon>Fungi</taxon>
        <taxon>Fungi incertae sedis</taxon>
        <taxon>Zoopagomycota</taxon>
        <taxon>Kickxellomycotina</taxon>
        <taxon>Harpellomycetes</taxon>
        <taxon>Harpellales</taxon>
        <taxon>Harpellaceae</taxon>
        <taxon>Furculomyces</taxon>
    </lineage>
</organism>
<evidence type="ECO:0000256" key="1">
    <source>
        <dbReference type="SAM" id="MobiDB-lite"/>
    </source>
</evidence>
<dbReference type="AlphaFoldDB" id="A0A2T9XXM8"/>
<evidence type="ECO:0000313" key="3">
    <source>
        <dbReference type="Proteomes" id="UP000245699"/>
    </source>
</evidence>
<feature type="region of interest" description="Disordered" evidence="1">
    <location>
        <begin position="526"/>
        <end position="559"/>
    </location>
</feature>
<evidence type="ECO:0000313" key="2">
    <source>
        <dbReference type="EMBL" id="PVU84815.1"/>
    </source>
</evidence>
<dbReference type="PANTHER" id="PTHR38406:SF1">
    <property type="entry name" value="TRANSCRIPTIONAL REPRESSOR OPI1"/>
    <property type="match status" value="1"/>
</dbReference>
<dbReference type="OrthoDB" id="2441642at2759"/>
<keyword evidence="3" id="KW-1185">Reference proteome</keyword>
<feature type="compositionally biased region" description="Low complexity" evidence="1">
    <location>
        <begin position="501"/>
        <end position="512"/>
    </location>
</feature>
<sequence length="648" mass="72107">MSINKLKRTSSLLFSAEPPNTPILDNSKDSTTTDDQLIAAEVLGSLKSSSSVPPTSKFISRVSEYPVVNAAINIYDRTKQNSSIVRFGANTIESSVISVCSPIVKRIDVEQIDNFACKQLDRFEANQAKTEDTKIEMPELCMKQRRAKNIDFQVKSLNLNGGSEKQSINDVGIPMDIEASNAQSKMTSTNTQFSRWQQIIHGAKECAISVQKDALKRLKYCLDWIKYAISIIKKNVSDIHKLMDTTQNAIKLTILNPSLQHLGETPSNVNKTAQTQTVTLNAPTPIHGSNNDSHVLLKRQQDYQLSTIVKNTSSKLSSIKSEVVKTVKSVIEAISHYSSSVLPGNARTQVRNLILSLPDRCRSITQTNSVCSSPSANSVKSSLSGVSTINYGINNESTRENKNINMIKAVEINGQKLLSFATESFVMLDKVNVVIENIYTNAEIWFSDTPNQFSTENHDLTKRLQTSPSNDMFPPPSRSSSFTVNNYGKEDSIPNNSPNCPFSFSLSSPQQPDTKMLSSLNYQYQDPSHKIQSQPHSHKQTYTQKHNQTETQSPTSNYNMGDSQLIENNRNGCSVELPSMVKDLLEATKDAKMTNKSNCYYSFDQKNGNENNITQNYYANISTFKGDEAYTVQYKKCKTGKFSPTCGL</sequence>
<comment type="caution">
    <text evidence="2">The sequence shown here is derived from an EMBL/GenBank/DDBJ whole genome shotgun (WGS) entry which is preliminary data.</text>
</comment>
<gene>
    <name evidence="2" type="ORF">BB559_007377</name>
</gene>
<protein>
    <submittedName>
        <fullName evidence="2">Uncharacterized protein</fullName>
    </submittedName>
</protein>
<accession>A0A2T9XXM8</accession>
<dbReference type="Pfam" id="PF08618">
    <property type="entry name" value="Opi1"/>
    <property type="match status" value="2"/>
</dbReference>
<dbReference type="GO" id="GO:0003714">
    <property type="term" value="F:transcription corepressor activity"/>
    <property type="evidence" value="ECO:0007669"/>
    <property type="project" value="InterPro"/>
</dbReference>
<dbReference type="InterPro" id="IPR013927">
    <property type="entry name" value="TF_Opi1_Ccg-8"/>
</dbReference>
<dbReference type="EMBL" id="MBFT01001228">
    <property type="protein sequence ID" value="PVU84815.1"/>
    <property type="molecule type" value="Genomic_DNA"/>
</dbReference>
<proteinExistence type="predicted"/>
<dbReference type="STRING" id="61424.A0A2T9XXM8"/>
<reference evidence="2 3" key="1">
    <citation type="journal article" date="2018" name="MBio">
        <title>Comparative Genomics Reveals the Core Gene Toolbox for the Fungus-Insect Symbiosis.</title>
        <authorList>
            <person name="Wang Y."/>
            <person name="Stata M."/>
            <person name="Wang W."/>
            <person name="Stajich J.E."/>
            <person name="White M.M."/>
            <person name="Moncalvo J.M."/>
        </authorList>
    </citation>
    <scope>NUCLEOTIDE SEQUENCE [LARGE SCALE GENOMIC DNA]</scope>
    <source>
        <strain evidence="2 3">AUS-77-4</strain>
    </source>
</reference>
<feature type="region of interest" description="Disordered" evidence="1">
    <location>
        <begin position="464"/>
        <end position="514"/>
    </location>
</feature>
<dbReference type="Proteomes" id="UP000245699">
    <property type="component" value="Unassembled WGS sequence"/>
</dbReference>